<feature type="domain" description="GH29D-like beta-sandwich" evidence="4">
    <location>
        <begin position="226"/>
        <end position="292"/>
    </location>
</feature>
<dbReference type="SUPFAM" id="SSF48452">
    <property type="entry name" value="TPR-like"/>
    <property type="match status" value="1"/>
</dbReference>
<proteinExistence type="predicted"/>
<dbReference type="EMBL" id="CVRR01000019">
    <property type="protein sequence ID" value="CRL38019.1"/>
    <property type="molecule type" value="Genomic_DNA"/>
</dbReference>
<feature type="transmembrane region" description="Helical" evidence="3">
    <location>
        <begin position="81"/>
        <end position="103"/>
    </location>
</feature>
<gene>
    <name evidence="5" type="ORF">M72_05531</name>
</gene>
<feature type="region of interest" description="Disordered" evidence="2">
    <location>
        <begin position="47"/>
        <end position="73"/>
    </location>
</feature>
<feature type="repeat" description="TPR" evidence="1">
    <location>
        <begin position="145"/>
        <end position="178"/>
    </location>
</feature>
<protein>
    <recommendedName>
        <fullName evidence="4">GH29D-like beta-sandwich domain-containing protein</fullName>
    </recommendedName>
</protein>
<dbReference type="SMART" id="SM00028">
    <property type="entry name" value="TPR"/>
    <property type="match status" value="2"/>
</dbReference>
<dbReference type="RefSeq" id="WP_082413833.1">
    <property type="nucleotide sequence ID" value="NZ_CP173697.1"/>
</dbReference>
<keyword evidence="3" id="KW-0812">Transmembrane</keyword>
<dbReference type="InterPro" id="IPR019734">
    <property type="entry name" value="TPR_rpt"/>
</dbReference>
<dbReference type="InterPro" id="IPR011990">
    <property type="entry name" value="TPR-like_helical_dom_sf"/>
</dbReference>
<dbReference type="OrthoDB" id="9802197at2"/>
<keyword evidence="1" id="KW-0802">TPR repeat</keyword>
<organism evidence="5 6">
    <name type="scientific">Roseburia faecis</name>
    <dbReference type="NCBI Taxonomy" id="301302"/>
    <lineage>
        <taxon>Bacteria</taxon>
        <taxon>Bacillati</taxon>
        <taxon>Bacillota</taxon>
        <taxon>Clostridia</taxon>
        <taxon>Lachnospirales</taxon>
        <taxon>Lachnospiraceae</taxon>
        <taxon>Roseburia</taxon>
    </lineage>
</organism>
<evidence type="ECO:0000313" key="6">
    <source>
        <dbReference type="Proteomes" id="UP000049979"/>
    </source>
</evidence>
<dbReference type="InterPro" id="IPR059177">
    <property type="entry name" value="GH29D-like_dom"/>
</dbReference>
<evidence type="ECO:0000259" key="4">
    <source>
        <dbReference type="Pfam" id="PF13290"/>
    </source>
</evidence>
<keyword evidence="3" id="KW-1133">Transmembrane helix</keyword>
<evidence type="ECO:0000313" key="5">
    <source>
        <dbReference type="EMBL" id="CRL38019.1"/>
    </source>
</evidence>
<dbReference type="AlphaFoldDB" id="A0A0M6WPB8"/>
<sequence>MMKCIYCGEELKEGSLYCPKCGKAVQIVPDYNIYDDDYLNQVLTEESQKISGSRPDRNKKPAPAETKHPGKKHLDPRQKKIIFLVLGIVCVLIFALLILGAAIRSNHANSFDYQVGLAEKAQKAGDTKNAIACYENALALDKNSIEVRLALADLYTGENDYDSALVLYQEVIRADRKNRQACKGLIAIYEKQNNTDAILSLSEAVDDSLKDLFADYQVEGPQFSLKSGSFENAQILQMLSTKGYEIYYTVDGSDPKERGLRYTEPVKLDENNKTYTVKAVCKNEKGVYSEVTEANYKILIPAPDEPIVSPDGGDFGVETSVTITVPDGCSAYYTWDGSTPTAASHLYTQPIKVPEGNNILSVVIIDHTTKLSSDVYRGNFIYYSQDYTAEDAIDDPADNAEE</sequence>
<dbReference type="Pfam" id="PF13290">
    <property type="entry name" value="CHB_HEX_C_1"/>
    <property type="match status" value="2"/>
</dbReference>
<dbReference type="Gene3D" id="1.25.40.10">
    <property type="entry name" value="Tetratricopeptide repeat domain"/>
    <property type="match status" value="1"/>
</dbReference>
<feature type="domain" description="GH29D-like beta-sandwich" evidence="4">
    <location>
        <begin position="310"/>
        <end position="372"/>
    </location>
</feature>
<accession>A0A0M6WPB8</accession>
<dbReference type="STRING" id="301302.ERS852420_00627"/>
<dbReference type="PROSITE" id="PS50005">
    <property type="entry name" value="TPR"/>
    <property type="match status" value="1"/>
</dbReference>
<keyword evidence="6" id="KW-1185">Reference proteome</keyword>
<dbReference type="Proteomes" id="UP000049979">
    <property type="component" value="Unassembled WGS sequence"/>
</dbReference>
<name>A0A0M6WPB8_9FIRM</name>
<evidence type="ECO:0000256" key="3">
    <source>
        <dbReference type="SAM" id="Phobius"/>
    </source>
</evidence>
<keyword evidence="3" id="KW-0472">Membrane</keyword>
<reference evidence="6" key="1">
    <citation type="submission" date="2015-05" db="EMBL/GenBank/DDBJ databases">
        <authorList>
            <consortium name="Pathogen Informatics"/>
        </authorList>
    </citation>
    <scope>NUCLEOTIDE SEQUENCE [LARGE SCALE GENOMIC DNA]</scope>
    <source>
        <strain evidence="6">M72</strain>
    </source>
</reference>
<dbReference type="Pfam" id="PF14559">
    <property type="entry name" value="TPR_19"/>
    <property type="match status" value="1"/>
</dbReference>
<evidence type="ECO:0000256" key="2">
    <source>
        <dbReference type="SAM" id="MobiDB-lite"/>
    </source>
</evidence>
<evidence type="ECO:0000256" key="1">
    <source>
        <dbReference type="PROSITE-ProRule" id="PRU00339"/>
    </source>
</evidence>